<gene>
    <name evidence="2" type="ORF">SARC_11913</name>
</gene>
<evidence type="ECO:0000313" key="2">
    <source>
        <dbReference type="EMBL" id="KNC75567.1"/>
    </source>
</evidence>
<accession>A0A0L0FFM9</accession>
<dbReference type="GeneID" id="25912417"/>
<protein>
    <submittedName>
        <fullName evidence="2">Uncharacterized protein</fullName>
    </submittedName>
</protein>
<dbReference type="Proteomes" id="UP000054560">
    <property type="component" value="Unassembled WGS sequence"/>
</dbReference>
<feature type="non-terminal residue" evidence="2">
    <location>
        <position position="124"/>
    </location>
</feature>
<feature type="non-terminal residue" evidence="2">
    <location>
        <position position="1"/>
    </location>
</feature>
<organism evidence="2 3">
    <name type="scientific">Sphaeroforma arctica JP610</name>
    <dbReference type="NCBI Taxonomy" id="667725"/>
    <lineage>
        <taxon>Eukaryota</taxon>
        <taxon>Ichthyosporea</taxon>
        <taxon>Ichthyophonida</taxon>
        <taxon>Sphaeroforma</taxon>
    </lineage>
</organism>
<dbReference type="AlphaFoldDB" id="A0A0L0FFM9"/>
<proteinExistence type="predicted"/>
<dbReference type="EMBL" id="KQ243547">
    <property type="protein sequence ID" value="KNC75567.1"/>
    <property type="molecule type" value="Genomic_DNA"/>
</dbReference>
<evidence type="ECO:0000256" key="1">
    <source>
        <dbReference type="SAM" id="MobiDB-lite"/>
    </source>
</evidence>
<feature type="region of interest" description="Disordered" evidence="1">
    <location>
        <begin position="1"/>
        <end position="31"/>
    </location>
</feature>
<dbReference type="RefSeq" id="XP_014149469.1">
    <property type="nucleotide sequence ID" value="XM_014293994.1"/>
</dbReference>
<keyword evidence="3" id="KW-1185">Reference proteome</keyword>
<reference evidence="2 3" key="1">
    <citation type="submission" date="2011-02" db="EMBL/GenBank/DDBJ databases">
        <title>The Genome Sequence of Sphaeroforma arctica JP610.</title>
        <authorList>
            <consortium name="The Broad Institute Genome Sequencing Platform"/>
            <person name="Russ C."/>
            <person name="Cuomo C."/>
            <person name="Young S.K."/>
            <person name="Zeng Q."/>
            <person name="Gargeya S."/>
            <person name="Alvarado L."/>
            <person name="Berlin A."/>
            <person name="Chapman S.B."/>
            <person name="Chen Z."/>
            <person name="Freedman E."/>
            <person name="Gellesch M."/>
            <person name="Goldberg J."/>
            <person name="Griggs A."/>
            <person name="Gujja S."/>
            <person name="Heilman E."/>
            <person name="Heiman D."/>
            <person name="Howarth C."/>
            <person name="Mehta T."/>
            <person name="Neiman D."/>
            <person name="Pearson M."/>
            <person name="Roberts A."/>
            <person name="Saif S."/>
            <person name="Shea T."/>
            <person name="Shenoy N."/>
            <person name="Sisk P."/>
            <person name="Stolte C."/>
            <person name="Sykes S."/>
            <person name="White J."/>
            <person name="Yandava C."/>
            <person name="Burger G."/>
            <person name="Gray M.W."/>
            <person name="Holland P.W.H."/>
            <person name="King N."/>
            <person name="Lang F.B.F."/>
            <person name="Roger A.J."/>
            <person name="Ruiz-Trillo I."/>
            <person name="Haas B."/>
            <person name="Nusbaum C."/>
            <person name="Birren B."/>
        </authorList>
    </citation>
    <scope>NUCLEOTIDE SEQUENCE [LARGE SCALE GENOMIC DNA]</scope>
    <source>
        <strain evidence="2 3">JP610</strain>
    </source>
</reference>
<feature type="compositionally biased region" description="Pro residues" evidence="1">
    <location>
        <begin position="1"/>
        <end position="12"/>
    </location>
</feature>
<sequence length="124" mass="14820">RRLPLPIPPLRLPPHRRKSNLNNGTNRNRHPHKHRVLLPEIAHTHTVTGVLMYSLRPLLRRPNLIMTRYTVAVVCTKAREPIRMQEMHTHSQWDRRTIAVTTPRTIRRRRKLRFRRSLANETKS</sequence>
<evidence type="ECO:0000313" key="3">
    <source>
        <dbReference type="Proteomes" id="UP000054560"/>
    </source>
</evidence>
<name>A0A0L0FFM9_9EUKA</name>